<reference evidence="2" key="1">
    <citation type="submission" date="2020-12" db="EMBL/GenBank/DDBJ databases">
        <title>The genome sequence of Inhella sp. 4Y17.</title>
        <authorList>
            <person name="Liu Y."/>
        </authorList>
    </citation>
    <scope>NUCLEOTIDE SEQUENCE</scope>
    <source>
        <strain evidence="2">4Y10</strain>
    </source>
</reference>
<dbReference type="PANTHER" id="PTHR43610">
    <property type="entry name" value="BLL6696 PROTEIN"/>
    <property type="match status" value="1"/>
</dbReference>
<evidence type="ECO:0000313" key="3">
    <source>
        <dbReference type="Proteomes" id="UP000620139"/>
    </source>
</evidence>
<keyword evidence="3" id="KW-1185">Reference proteome</keyword>
<protein>
    <submittedName>
        <fullName evidence="2">GNAT family N-acetyltransferase</fullName>
    </submittedName>
</protein>
<sequence length="193" mass="21331">MIQVQPTDLALGPVHLVPLGLEHEPGLLAAAADGKLWELAFTSVPEPSQTRAYIEQALATPNRLAFAVLDAKTGRVLGSTSYHDIVPAVDRLEIGWTWYAQSSWRTAVNTACKLALLTHAFDALGAAVVGWRTDLLNTRSQAAIERLGARREGVIRHDQLRRDGTVRDTVRYSLLASEWPAVRNRLHHRLHHG</sequence>
<dbReference type="PANTHER" id="PTHR43610:SF1">
    <property type="entry name" value="N-ACETYLTRANSFERASE DOMAIN-CONTAINING PROTEIN"/>
    <property type="match status" value="1"/>
</dbReference>
<proteinExistence type="predicted"/>
<evidence type="ECO:0000259" key="1">
    <source>
        <dbReference type="Pfam" id="PF13302"/>
    </source>
</evidence>
<name>A0A931IWG3_9BURK</name>
<organism evidence="2 3">
    <name type="scientific">Inhella gelatinilytica</name>
    <dbReference type="NCBI Taxonomy" id="2795030"/>
    <lineage>
        <taxon>Bacteria</taxon>
        <taxon>Pseudomonadati</taxon>
        <taxon>Pseudomonadota</taxon>
        <taxon>Betaproteobacteria</taxon>
        <taxon>Burkholderiales</taxon>
        <taxon>Sphaerotilaceae</taxon>
        <taxon>Inhella</taxon>
    </lineage>
</organism>
<dbReference type="AlphaFoldDB" id="A0A931IWG3"/>
<evidence type="ECO:0000313" key="2">
    <source>
        <dbReference type="EMBL" id="MBH9553167.1"/>
    </source>
</evidence>
<dbReference type="Gene3D" id="3.40.630.30">
    <property type="match status" value="1"/>
</dbReference>
<dbReference type="Pfam" id="PF13302">
    <property type="entry name" value="Acetyltransf_3"/>
    <property type="match status" value="1"/>
</dbReference>
<dbReference type="Proteomes" id="UP000620139">
    <property type="component" value="Unassembled WGS sequence"/>
</dbReference>
<accession>A0A931IWG3</accession>
<dbReference type="RefSeq" id="WP_198100789.1">
    <property type="nucleotide sequence ID" value="NZ_JAEDAL010000004.1"/>
</dbReference>
<dbReference type="InterPro" id="IPR016181">
    <property type="entry name" value="Acyl_CoA_acyltransferase"/>
</dbReference>
<dbReference type="EMBL" id="JAEDAL010000004">
    <property type="protein sequence ID" value="MBH9553167.1"/>
    <property type="molecule type" value="Genomic_DNA"/>
</dbReference>
<dbReference type="SUPFAM" id="SSF55729">
    <property type="entry name" value="Acyl-CoA N-acyltransferases (Nat)"/>
    <property type="match status" value="1"/>
</dbReference>
<dbReference type="InterPro" id="IPR000182">
    <property type="entry name" value="GNAT_dom"/>
</dbReference>
<gene>
    <name evidence="2" type="ORF">I7X43_09945</name>
</gene>
<dbReference type="GO" id="GO:0016747">
    <property type="term" value="F:acyltransferase activity, transferring groups other than amino-acyl groups"/>
    <property type="evidence" value="ECO:0007669"/>
    <property type="project" value="InterPro"/>
</dbReference>
<feature type="domain" description="N-acetyltransferase" evidence="1">
    <location>
        <begin position="15"/>
        <end position="150"/>
    </location>
</feature>
<comment type="caution">
    <text evidence="2">The sequence shown here is derived from an EMBL/GenBank/DDBJ whole genome shotgun (WGS) entry which is preliminary data.</text>
</comment>